<accession>A0A7X5QR53</accession>
<comment type="caution">
    <text evidence="2">The sequence shown here is derived from an EMBL/GenBank/DDBJ whole genome shotgun (WGS) entry which is preliminary data.</text>
</comment>
<keyword evidence="3" id="KW-1185">Reference proteome</keyword>
<evidence type="ECO:0000313" key="2">
    <source>
        <dbReference type="EMBL" id="NHB98862.1"/>
    </source>
</evidence>
<gene>
    <name evidence="2" type="ORF">C5470_22175</name>
</gene>
<organism evidence="2 3">
    <name type="scientific">Photorhabdus stackebrandtii</name>
    <dbReference type="NCBI Taxonomy" id="1123042"/>
    <lineage>
        <taxon>Bacteria</taxon>
        <taxon>Pseudomonadati</taxon>
        <taxon>Pseudomonadota</taxon>
        <taxon>Gammaproteobacteria</taxon>
        <taxon>Enterobacterales</taxon>
        <taxon>Morganellaceae</taxon>
        <taxon>Photorhabdus</taxon>
    </lineage>
</organism>
<evidence type="ECO:0000313" key="3">
    <source>
        <dbReference type="Proteomes" id="UP000547931"/>
    </source>
</evidence>
<name>A0A7X5QR53_9GAMM</name>
<dbReference type="EMBL" id="PUJV01000120">
    <property type="protein sequence ID" value="NHB98862.1"/>
    <property type="molecule type" value="Genomic_DNA"/>
</dbReference>
<dbReference type="Proteomes" id="UP000547931">
    <property type="component" value="Unassembled WGS sequence"/>
</dbReference>
<proteinExistence type="predicted"/>
<feature type="non-terminal residue" evidence="2">
    <location>
        <position position="1"/>
    </location>
</feature>
<sequence>LISGENAPTVVNLAKLKTGSLAVTRGVIQALKRDPDSGALVSWLASELAMADTIETALTMRRMLITGQAEPNAAAQTQAMEESDRRIAILDREIVALKNEMELRRAIAQNTALTALEREQNRIEMNLQRQSTDNTDSRINTLSVPPKGREGQ</sequence>
<dbReference type="AlphaFoldDB" id="A0A7X5QR53"/>
<feature type="region of interest" description="Disordered" evidence="1">
    <location>
        <begin position="127"/>
        <end position="152"/>
    </location>
</feature>
<reference evidence="2 3" key="1">
    <citation type="submission" date="2018-02" db="EMBL/GenBank/DDBJ databases">
        <authorList>
            <person name="Machado R.A."/>
        </authorList>
    </citation>
    <scope>NUCLEOTIDE SEQUENCE [LARGE SCALE GENOMIC DNA]</scope>
    <source>
        <strain evidence="2 3">DSM 23271</strain>
    </source>
</reference>
<evidence type="ECO:0000256" key="1">
    <source>
        <dbReference type="SAM" id="MobiDB-lite"/>
    </source>
</evidence>
<protein>
    <submittedName>
        <fullName evidence="2">Integrating conjugative element protein</fullName>
    </submittedName>
</protein>
<feature type="compositionally biased region" description="Polar residues" evidence="1">
    <location>
        <begin position="127"/>
        <end position="143"/>
    </location>
</feature>